<feature type="compositionally biased region" description="Basic and acidic residues" evidence="1">
    <location>
        <begin position="44"/>
        <end position="53"/>
    </location>
</feature>
<proteinExistence type="predicted"/>
<sequence length="124" mass="14028">MSSLRHESLERLQSAGYFTASEEEEDKIEGVPSREEPSQSQALEHQEFGREVRGSPWFEEMVEGSELGRIRRRRGGQTSTDGRTRYEWEVVEIGSEEAENTATGTAKRKLGVMGMEDDVDMRSG</sequence>
<evidence type="ECO:0000256" key="1">
    <source>
        <dbReference type="SAM" id="MobiDB-lite"/>
    </source>
</evidence>
<dbReference type="AlphaFoldDB" id="A0A8H3FH06"/>
<evidence type="ECO:0000313" key="2">
    <source>
        <dbReference type="EMBL" id="CAF9925047.1"/>
    </source>
</evidence>
<reference evidence="2" key="1">
    <citation type="submission" date="2021-03" db="EMBL/GenBank/DDBJ databases">
        <authorList>
            <person name="Tagirdzhanova G."/>
        </authorList>
    </citation>
    <scope>NUCLEOTIDE SEQUENCE</scope>
</reference>
<accession>A0A8H3FH06</accession>
<protein>
    <submittedName>
        <fullName evidence="2">Uncharacterized protein</fullName>
    </submittedName>
</protein>
<organism evidence="2 3">
    <name type="scientific">Heterodermia speciosa</name>
    <dbReference type="NCBI Taxonomy" id="116794"/>
    <lineage>
        <taxon>Eukaryota</taxon>
        <taxon>Fungi</taxon>
        <taxon>Dikarya</taxon>
        <taxon>Ascomycota</taxon>
        <taxon>Pezizomycotina</taxon>
        <taxon>Lecanoromycetes</taxon>
        <taxon>OSLEUM clade</taxon>
        <taxon>Lecanoromycetidae</taxon>
        <taxon>Caliciales</taxon>
        <taxon>Physciaceae</taxon>
        <taxon>Heterodermia</taxon>
    </lineage>
</organism>
<dbReference type="Proteomes" id="UP000664521">
    <property type="component" value="Unassembled WGS sequence"/>
</dbReference>
<comment type="caution">
    <text evidence="2">The sequence shown here is derived from an EMBL/GenBank/DDBJ whole genome shotgun (WGS) entry which is preliminary data.</text>
</comment>
<dbReference type="EMBL" id="CAJPDS010000037">
    <property type="protein sequence ID" value="CAF9925047.1"/>
    <property type="molecule type" value="Genomic_DNA"/>
</dbReference>
<feature type="region of interest" description="Disordered" evidence="1">
    <location>
        <begin position="1"/>
        <end position="57"/>
    </location>
</feature>
<keyword evidence="3" id="KW-1185">Reference proteome</keyword>
<feature type="compositionally biased region" description="Basic and acidic residues" evidence="1">
    <location>
        <begin position="1"/>
        <end position="10"/>
    </location>
</feature>
<feature type="compositionally biased region" description="Basic and acidic residues" evidence="1">
    <location>
        <begin position="28"/>
        <end position="37"/>
    </location>
</feature>
<gene>
    <name evidence="2" type="ORF">HETSPECPRED_005730</name>
</gene>
<dbReference type="OrthoDB" id="3907216at2759"/>
<evidence type="ECO:0000313" key="3">
    <source>
        <dbReference type="Proteomes" id="UP000664521"/>
    </source>
</evidence>
<name>A0A8H3FH06_9LECA</name>